<proteinExistence type="predicted"/>
<dbReference type="RefSeq" id="WP_218821015.1">
    <property type="nucleotide sequence ID" value="NZ_CP079105.1"/>
</dbReference>
<sequence length="86" mass="8699">MSSPPGPASGLPQEPSNPGSSGSPSPRQLIGFGAGIVGFVVFGLVVGWAADRAFGTSPVLIMVGLGLGVIGAVWSMITQVRKFMKD</sequence>
<dbReference type="InterPro" id="IPR032820">
    <property type="entry name" value="ATPase_put"/>
</dbReference>
<dbReference type="EMBL" id="CP079105">
    <property type="protein sequence ID" value="QXQ14753.1"/>
    <property type="molecule type" value="Genomic_DNA"/>
</dbReference>
<keyword evidence="4" id="KW-1185">Reference proteome</keyword>
<evidence type="ECO:0000313" key="3">
    <source>
        <dbReference type="EMBL" id="QXQ14753.1"/>
    </source>
</evidence>
<gene>
    <name evidence="3" type="ORF">KV203_05000</name>
</gene>
<name>A0ABX8SA63_9ACTN</name>
<protein>
    <submittedName>
        <fullName evidence="3">AtpZ/AtpI family protein</fullName>
    </submittedName>
</protein>
<evidence type="ECO:0000256" key="1">
    <source>
        <dbReference type="SAM" id="MobiDB-lite"/>
    </source>
</evidence>
<feature type="region of interest" description="Disordered" evidence="1">
    <location>
        <begin position="1"/>
        <end position="26"/>
    </location>
</feature>
<dbReference type="Pfam" id="PF09527">
    <property type="entry name" value="ATPase_gene1"/>
    <property type="match status" value="1"/>
</dbReference>
<keyword evidence="2" id="KW-0812">Transmembrane</keyword>
<feature type="transmembrane region" description="Helical" evidence="2">
    <location>
        <begin position="29"/>
        <end position="50"/>
    </location>
</feature>
<reference evidence="3" key="1">
    <citation type="submission" date="2021-07" db="EMBL/GenBank/DDBJ databases">
        <title>Candidatus Kaistella beijingensis sp. nov. isolated from a municipal wastewater treatment plant is involved in sludge foaming.</title>
        <authorList>
            <person name="Song Y."/>
            <person name="Liu S.-J."/>
        </authorList>
    </citation>
    <scope>NUCLEOTIDE SEQUENCE</scope>
    <source>
        <strain evidence="3">DSM 43998</strain>
    </source>
</reference>
<evidence type="ECO:0000313" key="4">
    <source>
        <dbReference type="Proteomes" id="UP000887023"/>
    </source>
</evidence>
<feature type="transmembrane region" description="Helical" evidence="2">
    <location>
        <begin position="56"/>
        <end position="77"/>
    </location>
</feature>
<keyword evidence="2" id="KW-0472">Membrane</keyword>
<feature type="compositionally biased region" description="Low complexity" evidence="1">
    <location>
        <begin position="16"/>
        <end position="26"/>
    </location>
</feature>
<organism evidence="3 4">
    <name type="scientific">Skermania pinensis</name>
    <dbReference type="NCBI Taxonomy" id="39122"/>
    <lineage>
        <taxon>Bacteria</taxon>
        <taxon>Bacillati</taxon>
        <taxon>Actinomycetota</taxon>
        <taxon>Actinomycetes</taxon>
        <taxon>Mycobacteriales</taxon>
        <taxon>Gordoniaceae</taxon>
        <taxon>Skermania</taxon>
    </lineage>
</organism>
<dbReference type="Proteomes" id="UP000887023">
    <property type="component" value="Chromosome"/>
</dbReference>
<keyword evidence="2" id="KW-1133">Transmembrane helix</keyword>
<accession>A0ABX8SA63</accession>
<evidence type="ECO:0000256" key="2">
    <source>
        <dbReference type="SAM" id="Phobius"/>
    </source>
</evidence>